<dbReference type="Proteomes" id="UP000199417">
    <property type="component" value="Unassembled WGS sequence"/>
</dbReference>
<dbReference type="Gene3D" id="3.30.230.10">
    <property type="match status" value="1"/>
</dbReference>
<evidence type="ECO:0000259" key="10">
    <source>
        <dbReference type="Pfam" id="PF00288"/>
    </source>
</evidence>
<comment type="pathway">
    <text evidence="9">Isoprenoid biosynthesis; isopentenyl diphosphate biosynthesis via DXP pathway; isopentenyl diphosphate from 1-deoxy-D-xylulose 5-phosphate: step 3/6.</text>
</comment>
<feature type="domain" description="GHMP kinase C-terminal" evidence="11">
    <location>
        <begin position="209"/>
        <end position="282"/>
    </location>
</feature>
<dbReference type="UniPathway" id="UPA00056">
    <property type="reaction ID" value="UER00094"/>
</dbReference>
<keyword evidence="6 9" id="KW-0418">Kinase</keyword>
<dbReference type="InterPro" id="IPR036554">
    <property type="entry name" value="GHMP_kinase_C_sf"/>
</dbReference>
<evidence type="ECO:0000313" key="13">
    <source>
        <dbReference type="Proteomes" id="UP000199417"/>
    </source>
</evidence>
<dbReference type="Pfam" id="PF08544">
    <property type="entry name" value="GHMP_kinases_C"/>
    <property type="match status" value="1"/>
</dbReference>
<feature type="domain" description="GHMP kinase N-terminal" evidence="10">
    <location>
        <begin position="73"/>
        <end position="150"/>
    </location>
</feature>
<dbReference type="HAMAP" id="MF_00061">
    <property type="entry name" value="IspE"/>
    <property type="match status" value="1"/>
</dbReference>
<keyword evidence="13" id="KW-1185">Reference proteome</keyword>
<reference evidence="12 13" key="1">
    <citation type="submission" date="2016-10" db="EMBL/GenBank/DDBJ databases">
        <authorList>
            <person name="de Groot N.N."/>
        </authorList>
    </citation>
    <scope>NUCLEOTIDE SEQUENCE [LARGE SCALE GENOMIC DNA]</scope>
    <source>
        <strain evidence="12 13">JCM 11308</strain>
    </source>
</reference>
<dbReference type="InterPro" id="IPR020568">
    <property type="entry name" value="Ribosomal_Su5_D2-typ_SF"/>
</dbReference>
<dbReference type="Pfam" id="PF00288">
    <property type="entry name" value="GHMP_kinases_N"/>
    <property type="match status" value="1"/>
</dbReference>
<evidence type="ECO:0000259" key="11">
    <source>
        <dbReference type="Pfam" id="PF08544"/>
    </source>
</evidence>
<gene>
    <name evidence="9" type="primary">ispE</name>
    <name evidence="12" type="ORF">SAMN05444580_11538</name>
</gene>
<organism evidence="12 13">
    <name type="scientific">Rhodococcus tukisamuensis</name>
    <dbReference type="NCBI Taxonomy" id="168276"/>
    <lineage>
        <taxon>Bacteria</taxon>
        <taxon>Bacillati</taxon>
        <taxon>Actinomycetota</taxon>
        <taxon>Actinomycetes</taxon>
        <taxon>Mycobacteriales</taxon>
        <taxon>Nocardiaceae</taxon>
        <taxon>Rhodococcus</taxon>
    </lineage>
</organism>
<feature type="active site" evidence="9">
    <location>
        <position position="16"/>
    </location>
</feature>
<feature type="binding site" evidence="9">
    <location>
        <begin position="101"/>
        <end position="111"/>
    </location>
    <ligand>
        <name>ATP</name>
        <dbReference type="ChEBI" id="CHEBI:30616"/>
    </ligand>
</feature>
<dbReference type="NCBIfam" id="NF002870">
    <property type="entry name" value="PRK03188.1"/>
    <property type="match status" value="1"/>
</dbReference>
<dbReference type="InterPro" id="IPR006204">
    <property type="entry name" value="GHMP_kinase_N_dom"/>
</dbReference>
<dbReference type="GO" id="GO:0019288">
    <property type="term" value="P:isopentenyl diphosphate biosynthetic process, methylerythritol 4-phosphate pathway"/>
    <property type="evidence" value="ECO:0007669"/>
    <property type="project" value="UniProtKB-UniRule"/>
</dbReference>
<dbReference type="NCBIfam" id="TIGR00154">
    <property type="entry name" value="ispE"/>
    <property type="match status" value="1"/>
</dbReference>
<dbReference type="GO" id="GO:0005524">
    <property type="term" value="F:ATP binding"/>
    <property type="evidence" value="ECO:0007669"/>
    <property type="project" value="UniProtKB-UniRule"/>
</dbReference>
<feature type="active site" evidence="9">
    <location>
        <position position="143"/>
    </location>
</feature>
<comment type="catalytic activity">
    <reaction evidence="9">
        <text>4-CDP-2-C-methyl-D-erythritol + ATP = 4-CDP-2-C-methyl-D-erythritol 2-phosphate + ADP + H(+)</text>
        <dbReference type="Rhea" id="RHEA:18437"/>
        <dbReference type="ChEBI" id="CHEBI:15378"/>
        <dbReference type="ChEBI" id="CHEBI:30616"/>
        <dbReference type="ChEBI" id="CHEBI:57823"/>
        <dbReference type="ChEBI" id="CHEBI:57919"/>
        <dbReference type="ChEBI" id="CHEBI:456216"/>
        <dbReference type="EC" id="2.7.1.148"/>
    </reaction>
</comment>
<evidence type="ECO:0000256" key="3">
    <source>
        <dbReference type="ARBA" id="ARBA00017473"/>
    </source>
</evidence>
<evidence type="ECO:0000256" key="9">
    <source>
        <dbReference type="HAMAP-Rule" id="MF_00061"/>
    </source>
</evidence>
<evidence type="ECO:0000256" key="8">
    <source>
        <dbReference type="ARBA" id="ARBA00032554"/>
    </source>
</evidence>
<dbReference type="InterPro" id="IPR004424">
    <property type="entry name" value="IspE"/>
</dbReference>
<dbReference type="STRING" id="168276.SAMN05444580_11538"/>
<keyword evidence="4 9" id="KW-0808">Transferase</keyword>
<name>A0A1G7C6P3_9NOCA</name>
<keyword evidence="5 9" id="KW-0547">Nucleotide-binding</keyword>
<evidence type="ECO:0000256" key="6">
    <source>
        <dbReference type="ARBA" id="ARBA00022777"/>
    </source>
</evidence>
<comment type="function">
    <text evidence="9">Catalyzes the phosphorylation of the position 2 hydroxy group of 4-diphosphocytidyl-2C-methyl-D-erythritol.</text>
</comment>
<dbReference type="GO" id="GO:0016114">
    <property type="term" value="P:terpenoid biosynthetic process"/>
    <property type="evidence" value="ECO:0007669"/>
    <property type="project" value="UniProtKB-UniRule"/>
</dbReference>
<comment type="similarity">
    <text evidence="1 9">Belongs to the GHMP kinase family. IspE subfamily.</text>
</comment>
<dbReference type="EC" id="2.7.1.148" evidence="2 9"/>
<proteinExistence type="inferred from homology"/>
<dbReference type="PANTHER" id="PTHR43527:SF2">
    <property type="entry name" value="4-DIPHOSPHOCYTIDYL-2-C-METHYL-D-ERYTHRITOL KINASE, CHLOROPLASTIC"/>
    <property type="match status" value="1"/>
</dbReference>
<dbReference type="AlphaFoldDB" id="A0A1G7C6P3"/>
<evidence type="ECO:0000313" key="12">
    <source>
        <dbReference type="EMBL" id="SDE34969.1"/>
    </source>
</evidence>
<dbReference type="RefSeq" id="WP_072845409.1">
    <property type="nucleotide sequence ID" value="NZ_FNAB01000015.1"/>
</dbReference>
<protein>
    <recommendedName>
        <fullName evidence="3 9">4-diphosphocytidyl-2-C-methyl-D-erythritol kinase</fullName>
        <shortName evidence="9">CMK</shortName>
        <ecNumber evidence="2 9">2.7.1.148</ecNumber>
    </recommendedName>
    <alternativeName>
        <fullName evidence="8 9">4-(cytidine-5'-diphospho)-2-C-methyl-D-erythritol kinase</fullName>
    </alternativeName>
</protein>
<dbReference type="Gene3D" id="3.30.70.890">
    <property type="entry name" value="GHMP kinase, C-terminal domain"/>
    <property type="match status" value="1"/>
</dbReference>
<dbReference type="SUPFAM" id="SSF54211">
    <property type="entry name" value="Ribosomal protein S5 domain 2-like"/>
    <property type="match status" value="1"/>
</dbReference>
<dbReference type="SUPFAM" id="SSF55060">
    <property type="entry name" value="GHMP Kinase, C-terminal domain"/>
    <property type="match status" value="1"/>
</dbReference>
<evidence type="ECO:0000256" key="2">
    <source>
        <dbReference type="ARBA" id="ARBA00012052"/>
    </source>
</evidence>
<dbReference type="PANTHER" id="PTHR43527">
    <property type="entry name" value="4-DIPHOSPHOCYTIDYL-2-C-METHYL-D-ERYTHRITOL KINASE, CHLOROPLASTIC"/>
    <property type="match status" value="1"/>
</dbReference>
<evidence type="ECO:0000256" key="1">
    <source>
        <dbReference type="ARBA" id="ARBA00009684"/>
    </source>
</evidence>
<dbReference type="EMBL" id="FNAB01000015">
    <property type="protein sequence ID" value="SDE34969.1"/>
    <property type="molecule type" value="Genomic_DNA"/>
</dbReference>
<accession>A0A1G7C6P3</accession>
<evidence type="ECO:0000256" key="7">
    <source>
        <dbReference type="ARBA" id="ARBA00022840"/>
    </source>
</evidence>
<dbReference type="InterPro" id="IPR014721">
    <property type="entry name" value="Ribsml_uS5_D2-typ_fold_subgr"/>
</dbReference>
<dbReference type="GO" id="GO:0050515">
    <property type="term" value="F:4-(cytidine 5'-diphospho)-2-C-methyl-D-erythritol kinase activity"/>
    <property type="evidence" value="ECO:0007669"/>
    <property type="project" value="UniProtKB-UniRule"/>
</dbReference>
<keyword evidence="9" id="KW-0414">Isoprene biosynthesis</keyword>
<sequence>MLSVVPSPVIVRAPSKVNLHLGVGDLREDGYHELTSVFQALSLSDDVRVSDADELSVEVHGEDARAVPTDHRNLVWQAAELLAEHAGRRPDVAISIRKGIPVAGGMAGGSADAAATLVALDALWELGLDRAELVEFAARLGSDVPFSLHGATALGTGRGEQLLPVLSRNTFHWVLALAKGGLSTPTVFRELDRLRADGNPPRLGGAEDLMHALASGDAATLAPLLGNDLQPAALSLAPGLRRTLRAGTNAGALAGIVSGSGPTCAFLCADAEAAVAVGAELAGAGVCRTVRIAHGPVPGARVITHETEH</sequence>
<keyword evidence="7 9" id="KW-0067">ATP-binding</keyword>
<evidence type="ECO:0000256" key="5">
    <source>
        <dbReference type="ARBA" id="ARBA00022741"/>
    </source>
</evidence>
<dbReference type="InterPro" id="IPR013750">
    <property type="entry name" value="GHMP_kinase_C_dom"/>
</dbReference>
<dbReference type="PIRSF" id="PIRSF010376">
    <property type="entry name" value="IspE"/>
    <property type="match status" value="1"/>
</dbReference>
<evidence type="ECO:0000256" key="4">
    <source>
        <dbReference type="ARBA" id="ARBA00022679"/>
    </source>
</evidence>